<reference evidence="1 2" key="1">
    <citation type="journal article" date="2017" name="Mol. Biol. Evol.">
        <title>The 4-celled Tetrabaena socialis nuclear genome reveals the essential components for genetic control of cell number at the origin of multicellularity in the volvocine lineage.</title>
        <authorList>
            <person name="Featherston J."/>
            <person name="Arakaki Y."/>
            <person name="Hanschen E.R."/>
            <person name="Ferris P.J."/>
            <person name="Michod R.E."/>
            <person name="Olson B.J.S.C."/>
            <person name="Nozaki H."/>
            <person name="Durand P.M."/>
        </authorList>
    </citation>
    <scope>NUCLEOTIDE SEQUENCE [LARGE SCALE GENOMIC DNA]</scope>
    <source>
        <strain evidence="1 2">NIES-571</strain>
    </source>
</reference>
<evidence type="ECO:0000313" key="1">
    <source>
        <dbReference type="EMBL" id="PNH06698.1"/>
    </source>
</evidence>
<protein>
    <submittedName>
        <fullName evidence="1">Uncharacterized protein</fullName>
    </submittedName>
</protein>
<sequence>MAVARLQPHRALL</sequence>
<evidence type="ECO:0000313" key="2">
    <source>
        <dbReference type="Proteomes" id="UP000236333"/>
    </source>
</evidence>
<proteinExistence type="predicted"/>
<keyword evidence="2" id="KW-1185">Reference proteome</keyword>
<comment type="caution">
    <text evidence="1">The sequence shown here is derived from an EMBL/GenBank/DDBJ whole genome shotgun (WGS) entry which is preliminary data.</text>
</comment>
<accession>A0A2J8A2J0</accession>
<organism evidence="1 2">
    <name type="scientific">Tetrabaena socialis</name>
    <dbReference type="NCBI Taxonomy" id="47790"/>
    <lineage>
        <taxon>Eukaryota</taxon>
        <taxon>Viridiplantae</taxon>
        <taxon>Chlorophyta</taxon>
        <taxon>core chlorophytes</taxon>
        <taxon>Chlorophyceae</taxon>
        <taxon>CS clade</taxon>
        <taxon>Chlamydomonadales</taxon>
        <taxon>Tetrabaenaceae</taxon>
        <taxon>Tetrabaena</taxon>
    </lineage>
</organism>
<name>A0A2J8A2J0_9CHLO</name>
<dbReference type="EMBL" id="PGGS01000220">
    <property type="protein sequence ID" value="PNH06698.1"/>
    <property type="molecule type" value="Genomic_DNA"/>
</dbReference>
<dbReference type="Proteomes" id="UP000236333">
    <property type="component" value="Unassembled WGS sequence"/>
</dbReference>
<gene>
    <name evidence="1" type="ORF">TSOC_006913</name>
</gene>